<gene>
    <name evidence="1" type="ORF">GCM10023205_61600</name>
</gene>
<proteinExistence type="predicted"/>
<dbReference type="Proteomes" id="UP001500466">
    <property type="component" value="Unassembled WGS sequence"/>
</dbReference>
<reference evidence="2" key="1">
    <citation type="journal article" date="2019" name="Int. J. Syst. Evol. Microbiol.">
        <title>The Global Catalogue of Microorganisms (GCM) 10K type strain sequencing project: providing services to taxonomists for standard genome sequencing and annotation.</title>
        <authorList>
            <consortium name="The Broad Institute Genomics Platform"/>
            <consortium name="The Broad Institute Genome Sequencing Center for Infectious Disease"/>
            <person name="Wu L."/>
            <person name="Ma J."/>
        </authorList>
    </citation>
    <scope>NUCLEOTIDE SEQUENCE [LARGE SCALE GENOMIC DNA]</scope>
    <source>
        <strain evidence="2">JCM 17986</strain>
    </source>
</reference>
<dbReference type="RefSeq" id="WP_345679011.1">
    <property type="nucleotide sequence ID" value="NZ_BAABHS010000026.1"/>
</dbReference>
<comment type="caution">
    <text evidence="1">The sequence shown here is derived from an EMBL/GenBank/DDBJ whole genome shotgun (WGS) entry which is preliminary data.</text>
</comment>
<accession>A0ABP9HZP4</accession>
<dbReference type="EMBL" id="BAABHS010000026">
    <property type="protein sequence ID" value="GAA4983429.1"/>
    <property type="molecule type" value="Genomic_DNA"/>
</dbReference>
<sequence length="123" mass="13414">MARRALGNARQILMDPEFINPESIRTYTNAGRELLRDVSVDLAIGSELLRAVLKEIPVLNSNVPGGARVRAFTIARHVDIAAEESKAAAARMAQCYAAFLKHFAPELEAAGHKRPAPKFTFAS</sequence>
<protein>
    <submittedName>
        <fullName evidence="1">Uncharacterized protein</fullName>
    </submittedName>
</protein>
<keyword evidence="2" id="KW-1185">Reference proteome</keyword>
<dbReference type="NCBIfam" id="NF041213">
    <property type="entry name" value="plasmid_TraA"/>
    <property type="match status" value="1"/>
</dbReference>
<evidence type="ECO:0000313" key="2">
    <source>
        <dbReference type="Proteomes" id="UP001500466"/>
    </source>
</evidence>
<organism evidence="1 2">
    <name type="scientific">Yinghuangia aomiensis</name>
    <dbReference type="NCBI Taxonomy" id="676205"/>
    <lineage>
        <taxon>Bacteria</taxon>
        <taxon>Bacillati</taxon>
        <taxon>Actinomycetota</taxon>
        <taxon>Actinomycetes</taxon>
        <taxon>Kitasatosporales</taxon>
        <taxon>Streptomycetaceae</taxon>
        <taxon>Yinghuangia</taxon>
    </lineage>
</organism>
<name>A0ABP9HZP4_9ACTN</name>
<dbReference type="InterPro" id="IPR053789">
    <property type="entry name" value="TraA-like"/>
</dbReference>
<evidence type="ECO:0000313" key="1">
    <source>
        <dbReference type="EMBL" id="GAA4983429.1"/>
    </source>
</evidence>